<dbReference type="Proteomes" id="UP001596972">
    <property type="component" value="Unassembled WGS sequence"/>
</dbReference>
<dbReference type="EMBL" id="JBHTJA010000153">
    <property type="protein sequence ID" value="MFD0905647.1"/>
    <property type="molecule type" value="Genomic_DNA"/>
</dbReference>
<comment type="caution">
    <text evidence="5">The sequence shown here is derived from an EMBL/GenBank/DDBJ whole genome shotgun (WGS) entry which is preliminary data.</text>
</comment>
<evidence type="ECO:0000256" key="2">
    <source>
        <dbReference type="ARBA" id="ARBA00023034"/>
    </source>
</evidence>
<accession>A0ABW3F2Y8</accession>
<evidence type="ECO:0000313" key="5">
    <source>
        <dbReference type="EMBL" id="MFD0905647.1"/>
    </source>
</evidence>
<evidence type="ECO:0000313" key="6">
    <source>
        <dbReference type="Proteomes" id="UP001596972"/>
    </source>
</evidence>
<evidence type="ECO:0000256" key="4">
    <source>
        <dbReference type="ARBA" id="ARBA00023136"/>
    </source>
</evidence>
<keyword evidence="6" id="KW-1185">Reference proteome</keyword>
<organism evidence="5 6">
    <name type="scientific">Actinomadura sediminis</name>
    <dbReference type="NCBI Taxonomy" id="1038904"/>
    <lineage>
        <taxon>Bacteria</taxon>
        <taxon>Bacillati</taxon>
        <taxon>Actinomycetota</taxon>
        <taxon>Actinomycetes</taxon>
        <taxon>Streptosporangiales</taxon>
        <taxon>Thermomonosporaceae</taxon>
        <taxon>Actinomadura</taxon>
    </lineage>
</organism>
<dbReference type="Gene3D" id="1.10.3630.10">
    <property type="entry name" value="yeast vps74-n-term truncation variant domain like"/>
    <property type="match status" value="1"/>
</dbReference>
<dbReference type="InterPro" id="IPR038261">
    <property type="entry name" value="GPP34-like_sf"/>
</dbReference>
<sequence>MVVRIPESLPARMFLLAYDLRKKKMTKSGRHLGYLLRAAALTELYLDGRLGDDERARPRPGTPGADPYGLVAQIAAAPRPRSWQHWVRKDAKAFIGPVRDELVADGLIRVRRRRVLGLFTVEDVTVKDPRVVKTLWGGASSALRGRPVAHVNSYDAAAIALAAACELKSVLPGPDRRRHKRRIEELTARSGPVPRAVRKVLQAEHAAASSAG</sequence>
<evidence type="ECO:0000256" key="1">
    <source>
        <dbReference type="ARBA" id="ARBA00004255"/>
    </source>
</evidence>
<dbReference type="InterPro" id="IPR008628">
    <property type="entry name" value="GPP34-like"/>
</dbReference>
<proteinExistence type="predicted"/>
<name>A0ABW3F2Y8_9ACTN</name>
<comment type="subcellular location">
    <subcellularLocation>
        <location evidence="1">Golgi apparatus membrane</location>
        <topology evidence="1">Peripheral membrane protein</topology>
        <orientation evidence="1">Cytoplasmic side</orientation>
    </subcellularLocation>
</comment>
<dbReference type="RefSeq" id="WP_378306766.1">
    <property type="nucleotide sequence ID" value="NZ_JBHTJA010000153.1"/>
</dbReference>
<dbReference type="Pfam" id="PF05719">
    <property type="entry name" value="GPP34"/>
    <property type="match status" value="1"/>
</dbReference>
<evidence type="ECO:0000256" key="3">
    <source>
        <dbReference type="ARBA" id="ARBA00023121"/>
    </source>
</evidence>
<keyword evidence="3" id="KW-0446">Lipid-binding</keyword>
<reference evidence="6" key="1">
    <citation type="journal article" date="2019" name="Int. J. Syst. Evol. Microbiol.">
        <title>The Global Catalogue of Microorganisms (GCM) 10K type strain sequencing project: providing services to taxonomists for standard genome sequencing and annotation.</title>
        <authorList>
            <consortium name="The Broad Institute Genomics Platform"/>
            <consortium name="The Broad Institute Genome Sequencing Center for Infectious Disease"/>
            <person name="Wu L."/>
            <person name="Ma J."/>
        </authorList>
    </citation>
    <scope>NUCLEOTIDE SEQUENCE [LARGE SCALE GENOMIC DNA]</scope>
    <source>
        <strain evidence="6">JCM 31202</strain>
    </source>
</reference>
<gene>
    <name evidence="5" type="ORF">ACFQ11_35105</name>
</gene>
<protein>
    <submittedName>
        <fullName evidence="5">GPP34 family phosphoprotein</fullName>
    </submittedName>
</protein>
<keyword evidence="2" id="KW-0333">Golgi apparatus</keyword>
<keyword evidence="4" id="KW-0472">Membrane</keyword>